<dbReference type="GO" id="GO:0006654">
    <property type="term" value="P:phosphatidic acid biosynthetic process"/>
    <property type="evidence" value="ECO:0007669"/>
    <property type="project" value="TreeGrafter"/>
</dbReference>
<dbReference type="AlphaFoldDB" id="A0A9P8ZU00"/>
<dbReference type="EMBL" id="JAGPXC010000007">
    <property type="protein sequence ID" value="KAH6648802.1"/>
    <property type="molecule type" value="Genomic_DNA"/>
</dbReference>
<comment type="similarity">
    <text evidence="1">Belongs to the peptidase S33 family. ABHD4/ABHD5 subfamily.</text>
</comment>
<dbReference type="InterPro" id="IPR000073">
    <property type="entry name" value="AB_hydrolase_1"/>
</dbReference>
<keyword evidence="3" id="KW-0378">Hydrolase</keyword>
<dbReference type="Proteomes" id="UP000758603">
    <property type="component" value="Unassembled WGS sequence"/>
</dbReference>
<evidence type="ECO:0000313" key="3">
    <source>
        <dbReference type="EMBL" id="KAH6648802.1"/>
    </source>
</evidence>
<comment type="caution">
    <text evidence="3">The sequence shown here is derived from an EMBL/GenBank/DDBJ whole genome shotgun (WGS) entry which is preliminary data.</text>
</comment>
<dbReference type="GO" id="GO:0004623">
    <property type="term" value="F:phospholipase A2 activity"/>
    <property type="evidence" value="ECO:0007669"/>
    <property type="project" value="TreeGrafter"/>
</dbReference>
<reference evidence="3" key="1">
    <citation type="journal article" date="2021" name="Nat. Commun.">
        <title>Genetic determinants of endophytism in the Arabidopsis root mycobiome.</title>
        <authorList>
            <person name="Mesny F."/>
            <person name="Miyauchi S."/>
            <person name="Thiergart T."/>
            <person name="Pickel B."/>
            <person name="Atanasova L."/>
            <person name="Karlsson M."/>
            <person name="Huettel B."/>
            <person name="Barry K.W."/>
            <person name="Haridas S."/>
            <person name="Chen C."/>
            <person name="Bauer D."/>
            <person name="Andreopoulos W."/>
            <person name="Pangilinan J."/>
            <person name="LaButti K."/>
            <person name="Riley R."/>
            <person name="Lipzen A."/>
            <person name="Clum A."/>
            <person name="Drula E."/>
            <person name="Henrissat B."/>
            <person name="Kohler A."/>
            <person name="Grigoriev I.V."/>
            <person name="Martin F.M."/>
            <person name="Hacquard S."/>
        </authorList>
    </citation>
    <scope>NUCLEOTIDE SEQUENCE</scope>
    <source>
        <strain evidence="3">MPI-SDFR-AT-0073</strain>
    </source>
</reference>
<evidence type="ECO:0000259" key="2">
    <source>
        <dbReference type="Pfam" id="PF12697"/>
    </source>
</evidence>
<dbReference type="Pfam" id="PF12697">
    <property type="entry name" value="Abhydrolase_6"/>
    <property type="match status" value="1"/>
</dbReference>
<name>A0A9P8ZU00_9PEZI</name>
<dbReference type="RefSeq" id="XP_045955309.1">
    <property type="nucleotide sequence ID" value="XM_046107874.1"/>
</dbReference>
<proteinExistence type="inferred from homology"/>
<protein>
    <submittedName>
        <fullName evidence="3">Alpha/Beta hydrolase protein</fullName>
    </submittedName>
</protein>
<dbReference type="GO" id="GO:0055088">
    <property type="term" value="P:lipid homeostasis"/>
    <property type="evidence" value="ECO:0007669"/>
    <property type="project" value="TreeGrafter"/>
</dbReference>
<dbReference type="PANTHER" id="PTHR42886:SF29">
    <property type="entry name" value="PUMMELIG, ISOFORM A"/>
    <property type="match status" value="1"/>
</dbReference>
<dbReference type="GO" id="GO:0005743">
    <property type="term" value="C:mitochondrial inner membrane"/>
    <property type="evidence" value="ECO:0007669"/>
    <property type="project" value="TreeGrafter"/>
</dbReference>
<dbReference type="PANTHER" id="PTHR42886">
    <property type="entry name" value="RE40534P-RELATED"/>
    <property type="match status" value="1"/>
</dbReference>
<dbReference type="GeneID" id="70136765"/>
<evidence type="ECO:0000313" key="4">
    <source>
        <dbReference type="Proteomes" id="UP000758603"/>
    </source>
</evidence>
<evidence type="ECO:0000256" key="1">
    <source>
        <dbReference type="ARBA" id="ARBA00038097"/>
    </source>
</evidence>
<dbReference type="InterPro" id="IPR029058">
    <property type="entry name" value="AB_hydrolase_fold"/>
</dbReference>
<feature type="domain" description="AB hydrolase-1" evidence="2">
    <location>
        <begin position="56"/>
        <end position="286"/>
    </location>
</feature>
<organism evidence="3 4">
    <name type="scientific">Truncatella angustata</name>
    <dbReference type="NCBI Taxonomy" id="152316"/>
    <lineage>
        <taxon>Eukaryota</taxon>
        <taxon>Fungi</taxon>
        <taxon>Dikarya</taxon>
        <taxon>Ascomycota</taxon>
        <taxon>Pezizomycotina</taxon>
        <taxon>Sordariomycetes</taxon>
        <taxon>Xylariomycetidae</taxon>
        <taxon>Amphisphaeriales</taxon>
        <taxon>Sporocadaceae</taxon>
        <taxon>Truncatella</taxon>
    </lineage>
</organism>
<gene>
    <name evidence="3" type="ORF">BKA67DRAFT_661752</name>
</gene>
<dbReference type="Gene3D" id="3.40.50.1820">
    <property type="entry name" value="alpha/beta hydrolase"/>
    <property type="match status" value="1"/>
</dbReference>
<keyword evidence="4" id="KW-1185">Reference proteome</keyword>
<sequence>MGVSLCLSYQWLHWTRPSGPPSGLPDGIERTFVSTPGGRIELLSAKPLKPTLTTPVFFAHGGMGSAWVWIPYMSYLKEHGVTSYAVSTRGHGESWHPTFFRMLYATTKRMLSDDLVAGIKAVEEKEGSEVVLVGHSSGGGLSQFIVNQGDVKVKALGLLDAVPGTGSYRVYYNWACFDPWFTIRLIFHGWHPNSPLSHPSLTRQAFFSDELPVTELVEFQRHCNRYESFLWPLGMLYPFIDAKRVLINIINWRNGGDRIFIMAGAADKLMTGEVQRKAAQTYREAFTNMVNEKKIDVTVKEIKKLEGEGEMDDSGHGVTLAFVPGAGHHVQNDVQWRVGAKKMLTFLQQL</sequence>
<dbReference type="GO" id="GO:0035965">
    <property type="term" value="P:cardiolipin acyl-chain remodeling"/>
    <property type="evidence" value="ECO:0007669"/>
    <property type="project" value="TreeGrafter"/>
</dbReference>
<dbReference type="SUPFAM" id="SSF53474">
    <property type="entry name" value="alpha/beta-Hydrolases"/>
    <property type="match status" value="1"/>
</dbReference>
<accession>A0A9P8ZU00</accession>
<dbReference type="GO" id="GO:0042171">
    <property type="term" value="F:lysophosphatidic acid acyltransferase activity"/>
    <property type="evidence" value="ECO:0007669"/>
    <property type="project" value="TreeGrafter"/>
</dbReference>
<dbReference type="OrthoDB" id="8119704at2759"/>